<dbReference type="HOGENOM" id="CLU_2541762_0_0_5"/>
<gene>
    <name evidence="1" type="ordered locus">Xaut_3670</name>
</gene>
<dbReference type="Proteomes" id="UP000002417">
    <property type="component" value="Chromosome"/>
</dbReference>
<proteinExistence type="predicted"/>
<dbReference type="STRING" id="78245.Xaut_3670"/>
<reference evidence="1 2" key="1">
    <citation type="submission" date="2007-07" db="EMBL/GenBank/DDBJ databases">
        <title>Complete sequence of chromosome of Xanthobacter autotrophicus Py2.</title>
        <authorList>
            <consortium name="US DOE Joint Genome Institute"/>
            <person name="Copeland A."/>
            <person name="Lucas S."/>
            <person name="Lapidus A."/>
            <person name="Barry K."/>
            <person name="Glavina del Rio T."/>
            <person name="Hammon N."/>
            <person name="Israni S."/>
            <person name="Dalin E."/>
            <person name="Tice H."/>
            <person name="Pitluck S."/>
            <person name="Sims D."/>
            <person name="Brettin T."/>
            <person name="Bruce D."/>
            <person name="Detter J.C."/>
            <person name="Han C."/>
            <person name="Tapia R."/>
            <person name="Brainard J."/>
            <person name="Schmutz J."/>
            <person name="Larimer F."/>
            <person name="Land M."/>
            <person name="Hauser L."/>
            <person name="Kyrpides N."/>
            <person name="Kim E."/>
            <person name="Ensigns S.A."/>
            <person name="Richardson P."/>
        </authorList>
    </citation>
    <scope>NUCLEOTIDE SEQUENCE [LARGE SCALE GENOMIC DNA]</scope>
    <source>
        <strain evidence="2">ATCC BAA-1158 / Py2</strain>
    </source>
</reference>
<dbReference type="AlphaFoldDB" id="A7ILK5"/>
<organism evidence="1 2">
    <name type="scientific">Xanthobacter autotrophicus (strain ATCC BAA-1158 / Py2)</name>
    <dbReference type="NCBI Taxonomy" id="78245"/>
    <lineage>
        <taxon>Bacteria</taxon>
        <taxon>Pseudomonadati</taxon>
        <taxon>Pseudomonadota</taxon>
        <taxon>Alphaproteobacteria</taxon>
        <taxon>Hyphomicrobiales</taxon>
        <taxon>Xanthobacteraceae</taxon>
        <taxon>Xanthobacter</taxon>
    </lineage>
</organism>
<accession>A7ILK5</accession>
<keyword evidence="2" id="KW-1185">Reference proteome</keyword>
<evidence type="ECO:0000313" key="2">
    <source>
        <dbReference type="Proteomes" id="UP000002417"/>
    </source>
</evidence>
<evidence type="ECO:0000313" key="1">
    <source>
        <dbReference type="EMBL" id="ABS68898.1"/>
    </source>
</evidence>
<dbReference type="KEGG" id="xau:Xaut_3670"/>
<protein>
    <submittedName>
        <fullName evidence="1">Uncharacterized protein</fullName>
    </submittedName>
</protein>
<name>A7ILK5_XANP2</name>
<sequence>MVAKPLTWRRPKDDGQDYGHDDAEWLADGIGGIYAIAPDGLLWWAHDPFVWVQCDNIDHAKATAEADWQAKYAALAEREGREG</sequence>
<dbReference type="EMBL" id="CP000781">
    <property type="protein sequence ID" value="ABS68898.1"/>
    <property type="molecule type" value="Genomic_DNA"/>
</dbReference>